<feature type="transmembrane region" description="Helical" evidence="6">
    <location>
        <begin position="478"/>
        <end position="498"/>
    </location>
</feature>
<feature type="transmembrane region" description="Helical" evidence="6">
    <location>
        <begin position="233"/>
        <end position="256"/>
    </location>
</feature>
<dbReference type="Pfam" id="PF00083">
    <property type="entry name" value="Sugar_tr"/>
    <property type="match status" value="1"/>
</dbReference>
<dbReference type="GO" id="GO:0022857">
    <property type="term" value="F:transmembrane transporter activity"/>
    <property type="evidence" value="ECO:0007669"/>
    <property type="project" value="InterPro"/>
</dbReference>
<dbReference type="AlphaFoldDB" id="A0AAV4AVF5"/>
<keyword evidence="9" id="KW-1185">Reference proteome</keyword>
<sequence>MSASGNRSSYDNILTHIGGLGLYQRRILLLAVVACAGKSIHILSTIFTMGAQDFRCAISGLPNDTFHIRDEAHMRMLNASIPFDSSEEAYSQCHRFQTEEEAGSAGMLNSTSRDLVTCTKWVYSTDIFVTSIISQLDLVCDHHIYTTHANMMTMTGMMIGSLVSGVISDRFGRKKTFLFFFWLHLSITVAMAFVRSVPLFLVLRLITASSSVAFFMTACILCMEMVSPKKRTLAGMMAMFGWSLGMFTLVLAAFLVRDWQTLQLVLSCPMVIVGVSYIWLMPESPRWLLSKGRYSEARAILQTMSKVNKREIPEKMLMSEVCTEAREDQTEEYQPPAKGENMWRLLKSPVLVIRLIILAYGWLINSMVYYGLTLNVGSIIEGDIYLNFLVMSVLELIAYVCLVLSLAGTLGRKPVFCVCVLLGGLACLSTILPIVLEVDASWINMVLSNLGKFFITSSFALVWIYTPEVLPTQLRQSGLGVCSFTGRVGGMISPYIASLNTVIAGPMGRVLPLLIFGLAAICSGMFSLFLPETSRRKLPETLEEAKSMKWRKQGRQPDGSLDSQPC</sequence>
<keyword evidence="2 6" id="KW-0812">Transmembrane</keyword>
<evidence type="ECO:0000313" key="9">
    <source>
        <dbReference type="Proteomes" id="UP000735302"/>
    </source>
</evidence>
<comment type="caution">
    <text evidence="8">The sequence shown here is derived from an EMBL/GenBank/DDBJ whole genome shotgun (WGS) entry which is preliminary data.</text>
</comment>
<dbReference type="PANTHER" id="PTHR24064">
    <property type="entry name" value="SOLUTE CARRIER FAMILY 22 MEMBER"/>
    <property type="match status" value="1"/>
</dbReference>
<name>A0AAV4AVF5_9GAST</name>
<feature type="transmembrane region" description="Helical" evidence="6">
    <location>
        <begin position="262"/>
        <end position="280"/>
    </location>
</feature>
<evidence type="ECO:0000313" key="8">
    <source>
        <dbReference type="EMBL" id="GFO12340.1"/>
    </source>
</evidence>
<dbReference type="Proteomes" id="UP000735302">
    <property type="component" value="Unassembled WGS sequence"/>
</dbReference>
<dbReference type="Gene3D" id="1.20.1250.20">
    <property type="entry name" value="MFS general substrate transporter like domains"/>
    <property type="match status" value="1"/>
</dbReference>
<organism evidence="8 9">
    <name type="scientific">Plakobranchus ocellatus</name>
    <dbReference type="NCBI Taxonomy" id="259542"/>
    <lineage>
        <taxon>Eukaryota</taxon>
        <taxon>Metazoa</taxon>
        <taxon>Spiralia</taxon>
        <taxon>Lophotrochozoa</taxon>
        <taxon>Mollusca</taxon>
        <taxon>Gastropoda</taxon>
        <taxon>Heterobranchia</taxon>
        <taxon>Euthyneura</taxon>
        <taxon>Panpulmonata</taxon>
        <taxon>Sacoglossa</taxon>
        <taxon>Placobranchoidea</taxon>
        <taxon>Plakobranchidae</taxon>
        <taxon>Plakobranchus</taxon>
    </lineage>
</organism>
<evidence type="ECO:0000256" key="3">
    <source>
        <dbReference type="ARBA" id="ARBA00022989"/>
    </source>
</evidence>
<feature type="transmembrane region" description="Helical" evidence="6">
    <location>
        <begin position="415"/>
        <end position="436"/>
    </location>
</feature>
<dbReference type="CDD" id="cd17317">
    <property type="entry name" value="MFS_SLC22"/>
    <property type="match status" value="1"/>
</dbReference>
<dbReference type="InterPro" id="IPR020846">
    <property type="entry name" value="MFS_dom"/>
</dbReference>
<evidence type="ECO:0000259" key="7">
    <source>
        <dbReference type="PROSITE" id="PS50850"/>
    </source>
</evidence>
<dbReference type="InterPro" id="IPR005828">
    <property type="entry name" value="MFS_sugar_transport-like"/>
</dbReference>
<evidence type="ECO:0000256" key="5">
    <source>
        <dbReference type="SAM" id="MobiDB-lite"/>
    </source>
</evidence>
<proteinExistence type="predicted"/>
<feature type="transmembrane region" description="Helical" evidence="6">
    <location>
        <begin position="384"/>
        <end position="408"/>
    </location>
</feature>
<keyword evidence="3 6" id="KW-1133">Transmembrane helix</keyword>
<keyword evidence="4 6" id="KW-0472">Membrane</keyword>
<evidence type="ECO:0000256" key="4">
    <source>
        <dbReference type="ARBA" id="ARBA00023136"/>
    </source>
</evidence>
<dbReference type="InterPro" id="IPR036259">
    <property type="entry name" value="MFS_trans_sf"/>
</dbReference>
<feature type="region of interest" description="Disordered" evidence="5">
    <location>
        <begin position="545"/>
        <end position="566"/>
    </location>
</feature>
<feature type="transmembrane region" description="Helical" evidence="6">
    <location>
        <begin position="510"/>
        <end position="530"/>
    </location>
</feature>
<accession>A0AAV4AVF5</accession>
<feature type="transmembrane region" description="Helical" evidence="6">
    <location>
        <begin position="200"/>
        <end position="221"/>
    </location>
</feature>
<reference evidence="8 9" key="1">
    <citation type="journal article" date="2021" name="Elife">
        <title>Chloroplast acquisition without the gene transfer in kleptoplastic sea slugs, Plakobranchus ocellatus.</title>
        <authorList>
            <person name="Maeda T."/>
            <person name="Takahashi S."/>
            <person name="Yoshida T."/>
            <person name="Shimamura S."/>
            <person name="Takaki Y."/>
            <person name="Nagai Y."/>
            <person name="Toyoda A."/>
            <person name="Suzuki Y."/>
            <person name="Arimoto A."/>
            <person name="Ishii H."/>
            <person name="Satoh N."/>
            <person name="Nishiyama T."/>
            <person name="Hasebe M."/>
            <person name="Maruyama T."/>
            <person name="Minagawa J."/>
            <person name="Obokata J."/>
            <person name="Shigenobu S."/>
        </authorList>
    </citation>
    <scope>NUCLEOTIDE SEQUENCE [LARGE SCALE GENOMIC DNA]</scope>
</reference>
<feature type="transmembrane region" description="Helical" evidence="6">
    <location>
        <begin position="351"/>
        <end position="372"/>
    </location>
</feature>
<evidence type="ECO:0000256" key="2">
    <source>
        <dbReference type="ARBA" id="ARBA00022692"/>
    </source>
</evidence>
<dbReference type="GO" id="GO:0016020">
    <property type="term" value="C:membrane"/>
    <property type="evidence" value="ECO:0007669"/>
    <property type="project" value="UniProtKB-SubCell"/>
</dbReference>
<evidence type="ECO:0000256" key="6">
    <source>
        <dbReference type="SAM" id="Phobius"/>
    </source>
</evidence>
<feature type="domain" description="Major facilitator superfamily (MFS) profile" evidence="7">
    <location>
        <begin position="98"/>
        <end position="535"/>
    </location>
</feature>
<dbReference type="PROSITE" id="PS50850">
    <property type="entry name" value="MFS"/>
    <property type="match status" value="1"/>
</dbReference>
<gene>
    <name evidence="8" type="ORF">PoB_003884500</name>
</gene>
<feature type="transmembrane region" description="Helical" evidence="6">
    <location>
        <begin position="177"/>
        <end position="194"/>
    </location>
</feature>
<evidence type="ECO:0000256" key="1">
    <source>
        <dbReference type="ARBA" id="ARBA00004141"/>
    </source>
</evidence>
<protein>
    <submittedName>
        <fullName evidence="8">Organic cation transporter protein</fullName>
    </submittedName>
</protein>
<comment type="subcellular location">
    <subcellularLocation>
        <location evidence="1">Membrane</location>
        <topology evidence="1">Multi-pass membrane protein</topology>
    </subcellularLocation>
</comment>
<feature type="transmembrane region" description="Helical" evidence="6">
    <location>
        <begin position="442"/>
        <end position="466"/>
    </location>
</feature>
<dbReference type="SUPFAM" id="SSF103473">
    <property type="entry name" value="MFS general substrate transporter"/>
    <property type="match status" value="1"/>
</dbReference>
<dbReference type="EMBL" id="BLXT01004413">
    <property type="protein sequence ID" value="GFO12340.1"/>
    <property type="molecule type" value="Genomic_DNA"/>
</dbReference>